<evidence type="ECO:0000313" key="8">
    <source>
        <dbReference type="Proteomes" id="UP000323671"/>
    </source>
</evidence>
<keyword evidence="3 6" id="KW-0540">Nuclease</keyword>
<keyword evidence="8" id="KW-1185">Reference proteome</keyword>
<dbReference type="Gene3D" id="3.30.2170.10">
    <property type="entry name" value="archaeoglobus fulgidus dsm 4304 superfamily"/>
    <property type="match status" value="1"/>
</dbReference>
<dbReference type="GO" id="GO:0000287">
    <property type="term" value="F:magnesium ion binding"/>
    <property type="evidence" value="ECO:0007669"/>
    <property type="project" value="UniProtKB-UniRule"/>
</dbReference>
<dbReference type="Pfam" id="PF04493">
    <property type="entry name" value="Endonuclease_5"/>
    <property type="match status" value="1"/>
</dbReference>
<evidence type="ECO:0000256" key="4">
    <source>
        <dbReference type="ARBA" id="ARBA00022759"/>
    </source>
</evidence>
<keyword evidence="6" id="KW-0234">DNA repair</keyword>
<dbReference type="GO" id="GO:0043737">
    <property type="term" value="F:deoxyribonuclease V activity"/>
    <property type="evidence" value="ECO:0007669"/>
    <property type="project" value="UniProtKB-UniRule"/>
</dbReference>
<accession>A0A5C1E8F5</accession>
<dbReference type="PANTHER" id="PTHR28511">
    <property type="entry name" value="ENDONUCLEASE V"/>
    <property type="match status" value="1"/>
</dbReference>
<dbReference type="EC" id="3.1.21.7" evidence="6"/>
<feature type="binding site" evidence="6">
    <location>
        <position position="114"/>
    </location>
    <ligand>
        <name>Mg(2+)</name>
        <dbReference type="ChEBI" id="CHEBI:18420"/>
    </ligand>
</feature>
<dbReference type="GO" id="GO:0006281">
    <property type="term" value="P:DNA repair"/>
    <property type="evidence" value="ECO:0007669"/>
    <property type="project" value="UniProtKB-UniRule"/>
</dbReference>
<dbReference type="InterPro" id="IPR007581">
    <property type="entry name" value="Endonuclease-V"/>
</dbReference>
<reference evidence="7 8" key="1">
    <citation type="submission" date="2017-07" db="EMBL/GenBank/DDBJ databases">
        <title>Complete genome sequence of Oryzomicrobium terrae TPP412.</title>
        <authorList>
            <person name="Chiu L.-W."/>
            <person name="Lo K.-J."/>
            <person name="Tsai Y.-M."/>
            <person name="Lin S.-S."/>
            <person name="Kuo C.-H."/>
            <person name="Liu C.-T."/>
        </authorList>
    </citation>
    <scope>NUCLEOTIDE SEQUENCE [LARGE SCALE GENOMIC DNA]</scope>
    <source>
        <strain evidence="7 8">TPP412</strain>
    </source>
</reference>
<name>A0A5C1E8F5_9RHOO</name>
<dbReference type="NCBIfam" id="NF008629">
    <property type="entry name" value="PRK11617.1"/>
    <property type="match status" value="1"/>
</dbReference>
<keyword evidence="6" id="KW-0479">Metal-binding</keyword>
<dbReference type="PANTHER" id="PTHR28511:SF1">
    <property type="entry name" value="ENDONUCLEASE V"/>
    <property type="match status" value="1"/>
</dbReference>
<dbReference type="GO" id="GO:0005737">
    <property type="term" value="C:cytoplasm"/>
    <property type="evidence" value="ECO:0007669"/>
    <property type="project" value="UniProtKB-SubCell"/>
</dbReference>
<dbReference type="GO" id="GO:0016891">
    <property type="term" value="F:RNA endonuclease activity producing 5'-phosphomonoesters, hydrolytic mechanism"/>
    <property type="evidence" value="ECO:0007669"/>
    <property type="project" value="TreeGrafter"/>
</dbReference>
<sequence length="222" mass="23719">MHASAPHPEGLTPSEAIAWQRRQAPRVETTDRLPALAELTRVAGVDVGFEDLGRITRAAVAVLSYPDLQPVEQAIARLPTTFPYIPGLLSFREAPAVLAALAQLSALPEVLLVDGQGLAHPRRFGLACHLGVLTDLPAIGVGKTRLTGTYVEPGQERGAWSPLEHKGETIGAVLRSRSGVAPLFISIGHRISLPTALALTMACTRRYRLPETTRAAHRLASG</sequence>
<comment type="cofactor">
    <cofactor evidence="6">
        <name>Mg(2+)</name>
        <dbReference type="ChEBI" id="CHEBI:18420"/>
    </cofactor>
</comment>
<keyword evidence="4 6" id="KW-0255">Endonuclease</keyword>
<proteinExistence type="inferred from homology"/>
<protein>
    <recommendedName>
        <fullName evidence="6">Endonuclease V</fullName>
        <ecNumber evidence="6">3.1.21.7</ecNumber>
    </recommendedName>
    <alternativeName>
        <fullName evidence="6">Deoxyinosine 3'endonuclease</fullName>
    </alternativeName>
    <alternativeName>
        <fullName evidence="6">Deoxyribonuclease V</fullName>
        <shortName evidence="6">DNase V</shortName>
    </alternativeName>
</protein>
<dbReference type="Proteomes" id="UP000323671">
    <property type="component" value="Chromosome"/>
</dbReference>
<dbReference type="HAMAP" id="MF_00801">
    <property type="entry name" value="Endonuclease_5"/>
    <property type="match status" value="1"/>
</dbReference>
<dbReference type="GO" id="GO:0003727">
    <property type="term" value="F:single-stranded RNA binding"/>
    <property type="evidence" value="ECO:0007669"/>
    <property type="project" value="TreeGrafter"/>
</dbReference>
<organism evidence="7 8">
    <name type="scientific">Oryzomicrobium terrae</name>
    <dbReference type="NCBI Taxonomy" id="1735038"/>
    <lineage>
        <taxon>Bacteria</taxon>
        <taxon>Pseudomonadati</taxon>
        <taxon>Pseudomonadota</taxon>
        <taxon>Betaproteobacteria</taxon>
        <taxon>Rhodocyclales</taxon>
        <taxon>Rhodocyclaceae</taxon>
        <taxon>Oryzomicrobium</taxon>
    </lineage>
</organism>
<evidence type="ECO:0000256" key="2">
    <source>
        <dbReference type="ARBA" id="ARBA00022490"/>
    </source>
</evidence>
<comment type="subcellular location">
    <subcellularLocation>
        <location evidence="1 6">Cytoplasm</location>
    </subcellularLocation>
</comment>
<dbReference type="KEGG" id="otr:OTERR_17650"/>
<dbReference type="RefSeq" id="WP_149425545.1">
    <property type="nucleotide sequence ID" value="NZ_CP022579.1"/>
</dbReference>
<feature type="binding site" evidence="6">
    <location>
        <position position="46"/>
    </location>
    <ligand>
        <name>Mg(2+)</name>
        <dbReference type="ChEBI" id="CHEBI:18420"/>
    </ligand>
</feature>
<comment type="function">
    <text evidence="6">DNA repair enzyme involved in the repair of deaminated bases. Selectively cleaves double-stranded DNA at the second phosphodiester bond 3' to a deoxyinosine leaving behind the intact lesion on the nicked DNA.</text>
</comment>
<dbReference type="AlphaFoldDB" id="A0A5C1E8F5"/>
<evidence type="ECO:0000256" key="6">
    <source>
        <dbReference type="HAMAP-Rule" id="MF_00801"/>
    </source>
</evidence>
<comment type="catalytic activity">
    <reaction evidence="6">
        <text>Endonucleolytic cleavage at apurinic or apyrimidinic sites to products with a 5'-phosphate.</text>
        <dbReference type="EC" id="3.1.21.7"/>
    </reaction>
</comment>
<keyword evidence="5 6" id="KW-0378">Hydrolase</keyword>
<gene>
    <name evidence="6 7" type="primary">nfi</name>
    <name evidence="7" type="ORF">OTERR_17650</name>
</gene>
<keyword evidence="6" id="KW-0227">DNA damage</keyword>
<evidence type="ECO:0000256" key="3">
    <source>
        <dbReference type="ARBA" id="ARBA00022722"/>
    </source>
</evidence>
<comment type="similarity">
    <text evidence="6">Belongs to the endonuclease V family.</text>
</comment>
<evidence type="ECO:0000256" key="1">
    <source>
        <dbReference type="ARBA" id="ARBA00004496"/>
    </source>
</evidence>
<keyword evidence="2 6" id="KW-0963">Cytoplasm</keyword>
<evidence type="ECO:0000256" key="5">
    <source>
        <dbReference type="ARBA" id="ARBA00022801"/>
    </source>
</evidence>
<evidence type="ECO:0000313" key="7">
    <source>
        <dbReference type="EMBL" id="QEL65241.1"/>
    </source>
</evidence>
<feature type="site" description="Interaction with target DNA" evidence="6">
    <location>
        <position position="84"/>
    </location>
</feature>
<dbReference type="EMBL" id="CP022579">
    <property type="protein sequence ID" value="QEL65241.1"/>
    <property type="molecule type" value="Genomic_DNA"/>
</dbReference>
<keyword evidence="6" id="KW-0460">Magnesium</keyword>
<dbReference type="CDD" id="cd06559">
    <property type="entry name" value="Endonuclease_V"/>
    <property type="match status" value="1"/>
</dbReference>